<feature type="domain" description="Plastid lipid-associated protein/fibrillin conserved" evidence="5">
    <location>
        <begin position="185"/>
        <end position="256"/>
    </location>
</feature>
<comment type="subcellular location">
    <subcellularLocation>
        <location evidence="1">Plastid</location>
    </subcellularLocation>
</comment>
<keyword evidence="4" id="KW-0732">Signal</keyword>
<dbReference type="Proteomes" id="UP000664859">
    <property type="component" value="Unassembled WGS sequence"/>
</dbReference>
<dbReference type="OrthoDB" id="189681at2759"/>
<keyword evidence="2" id="KW-0934">Plastid</keyword>
<feature type="region of interest" description="Disordered" evidence="3">
    <location>
        <begin position="70"/>
        <end position="137"/>
    </location>
</feature>
<organism evidence="6 7">
    <name type="scientific">Tribonema minus</name>
    <dbReference type="NCBI Taxonomy" id="303371"/>
    <lineage>
        <taxon>Eukaryota</taxon>
        <taxon>Sar</taxon>
        <taxon>Stramenopiles</taxon>
        <taxon>Ochrophyta</taxon>
        <taxon>PX clade</taxon>
        <taxon>Xanthophyceae</taxon>
        <taxon>Tribonematales</taxon>
        <taxon>Tribonemataceae</taxon>
        <taxon>Tribonema</taxon>
    </lineage>
</organism>
<reference evidence="6" key="1">
    <citation type="submission" date="2021-02" db="EMBL/GenBank/DDBJ databases">
        <title>First Annotated Genome of the Yellow-green Alga Tribonema minus.</title>
        <authorList>
            <person name="Mahan K.M."/>
        </authorList>
    </citation>
    <scope>NUCLEOTIDE SEQUENCE</scope>
    <source>
        <strain evidence="6">UTEX B ZZ1240</strain>
    </source>
</reference>
<dbReference type="EMBL" id="JAFCMP010000068">
    <property type="protein sequence ID" value="KAG5188583.1"/>
    <property type="molecule type" value="Genomic_DNA"/>
</dbReference>
<keyword evidence="7" id="KW-1185">Reference proteome</keyword>
<feature type="signal peptide" evidence="4">
    <location>
        <begin position="1"/>
        <end position="20"/>
    </location>
</feature>
<evidence type="ECO:0000313" key="7">
    <source>
        <dbReference type="Proteomes" id="UP000664859"/>
    </source>
</evidence>
<evidence type="ECO:0000256" key="1">
    <source>
        <dbReference type="ARBA" id="ARBA00004474"/>
    </source>
</evidence>
<proteinExistence type="predicted"/>
<evidence type="ECO:0000256" key="4">
    <source>
        <dbReference type="SAM" id="SignalP"/>
    </source>
</evidence>
<dbReference type="GO" id="GO:0009536">
    <property type="term" value="C:plastid"/>
    <property type="evidence" value="ECO:0007669"/>
    <property type="project" value="UniProtKB-SubCell"/>
</dbReference>
<dbReference type="Pfam" id="PF04755">
    <property type="entry name" value="PAP_fibrillin"/>
    <property type="match status" value="1"/>
</dbReference>
<comment type="caution">
    <text evidence="6">The sequence shown here is derived from an EMBL/GenBank/DDBJ whole genome shotgun (WGS) entry which is preliminary data.</text>
</comment>
<evidence type="ECO:0000313" key="6">
    <source>
        <dbReference type="EMBL" id="KAG5188583.1"/>
    </source>
</evidence>
<name>A0A835ZGL9_9STRA</name>
<evidence type="ECO:0000256" key="3">
    <source>
        <dbReference type="SAM" id="MobiDB-lite"/>
    </source>
</evidence>
<sequence length="259" mass="27978">MARPCRWTLWAALLSVPGSAFFGSVAVHNTHRGRGCIRLGSSDNSDYLSNLDGESKSGAPAADYLSKLPRSDAEKKTSNANESDDYLTKLDQGAPSTPTSYLDNLQGDAATATGTVGTTDAPESTEPAAPVADNEGLQGLKDQLLKMALGTNRGFSSRMEERRDIADIVAELEIYQNIGPDGTEAQGSVADSVRLNLAFQSSAFTPLTFLGRKVDDVLRPLKFNFPSKLRNVGWLEHSFVDKDIRIARAFGSMFVLLRC</sequence>
<evidence type="ECO:0000256" key="2">
    <source>
        <dbReference type="ARBA" id="ARBA00022640"/>
    </source>
</evidence>
<feature type="chain" id="PRO_5032540423" description="Plastid lipid-associated protein/fibrillin conserved domain-containing protein" evidence="4">
    <location>
        <begin position="21"/>
        <end position="259"/>
    </location>
</feature>
<evidence type="ECO:0000259" key="5">
    <source>
        <dbReference type="Pfam" id="PF04755"/>
    </source>
</evidence>
<accession>A0A835ZGL9</accession>
<protein>
    <recommendedName>
        <fullName evidence="5">Plastid lipid-associated protein/fibrillin conserved domain-containing protein</fullName>
    </recommendedName>
</protein>
<dbReference type="InterPro" id="IPR006843">
    <property type="entry name" value="PAP/fibrillin_dom"/>
</dbReference>
<feature type="compositionally biased region" description="Polar residues" evidence="3">
    <location>
        <begin position="94"/>
        <end position="103"/>
    </location>
</feature>
<gene>
    <name evidence="6" type="ORF">JKP88DRAFT_347868</name>
</gene>
<dbReference type="AlphaFoldDB" id="A0A835ZGL9"/>
<feature type="compositionally biased region" description="Low complexity" evidence="3">
    <location>
        <begin position="107"/>
        <end position="121"/>
    </location>
</feature>